<dbReference type="GO" id="GO:0008270">
    <property type="term" value="F:zinc ion binding"/>
    <property type="evidence" value="ECO:0007669"/>
    <property type="project" value="UniProtKB-KW"/>
</dbReference>
<feature type="coiled-coil region" evidence="15">
    <location>
        <begin position="345"/>
        <end position="407"/>
    </location>
</feature>
<dbReference type="eggNOG" id="KOG0978">
    <property type="taxonomic scope" value="Eukaryota"/>
</dbReference>
<evidence type="ECO:0000256" key="14">
    <source>
        <dbReference type="RuleBase" id="RU365038"/>
    </source>
</evidence>
<dbReference type="Gene3D" id="3.30.40.10">
    <property type="entry name" value="Zinc/RING finger domain, C3HC4 (zinc finger)"/>
    <property type="match status" value="1"/>
</dbReference>
<evidence type="ECO:0000256" key="11">
    <source>
        <dbReference type="ARBA" id="ARBA00023054"/>
    </source>
</evidence>
<proteinExistence type="inferred from homology"/>
<reference evidence="18" key="1">
    <citation type="submission" date="2016-11" db="UniProtKB">
        <authorList>
            <consortium name="WormBaseParasite"/>
        </authorList>
    </citation>
    <scope>IDENTIFICATION</scope>
</reference>
<name>A0A1I7TBF7_9PELO</name>
<evidence type="ECO:0000313" key="17">
    <source>
        <dbReference type="Proteomes" id="UP000095282"/>
    </source>
</evidence>
<sequence length="484" mass="57323">MELQIHNNVTIDSIVHSEEYKTLKKYYSLAIKEFERVSKDLEEVTNERDSIRNVKDTRAALMAEEQQKTMKEIQLQSDIHNTFYRISHDSEVLRSEFETIKEEYNKAVKQSEWDEMKATLNTFRAMNTTMKAELERIREKEKAGQKELQQLRSELKTLKEKQSKCFMVAIEGPEIPKPPADDKQQVEIVRLRTELRRAVDGKRIKEEIESRIADQLAELETLRKANETLTNDEQCISDELESVCIAVEEEQERNAQLFIEKREQEDRNLKMMNERMIQNQVLNKLRDKLDALESKAQTDAQIVKIHEYEKKTSEEKISKLNDAVQFKTSEITRLTNLIELHRKQMQDMGKARDDYKNKAERSEEQFKQFQESYSMKSKEIDDLKYKRSRLEEELDTLRTRQERSKRNDACVSQTGDQVLEEANRQMKETLTCPSCKTRPKDCIMLKCYHLFCETCIKTMYDTRQRKCPKCNSNFGANDFHRIFI</sequence>
<evidence type="ECO:0000256" key="3">
    <source>
        <dbReference type="ARBA" id="ARBA00004906"/>
    </source>
</evidence>
<dbReference type="InterPro" id="IPR001841">
    <property type="entry name" value="Znf_RING"/>
</dbReference>
<comment type="subcellular location">
    <subcellularLocation>
        <location evidence="2 14">Nucleus</location>
    </subcellularLocation>
</comment>
<dbReference type="UniPathway" id="UPA00143"/>
<evidence type="ECO:0000256" key="5">
    <source>
        <dbReference type="ARBA" id="ARBA00022679"/>
    </source>
</evidence>
<dbReference type="SMART" id="SM00184">
    <property type="entry name" value="RING"/>
    <property type="match status" value="1"/>
</dbReference>
<evidence type="ECO:0000256" key="13">
    <source>
        <dbReference type="PROSITE-ProRule" id="PRU00175"/>
    </source>
</evidence>
<dbReference type="InterPro" id="IPR013956">
    <property type="entry name" value="E3_ubiquit_lig_Bre1"/>
</dbReference>
<keyword evidence="12 14" id="KW-0539">Nucleus</keyword>
<dbReference type="GO" id="GO:0016567">
    <property type="term" value="P:protein ubiquitination"/>
    <property type="evidence" value="ECO:0007669"/>
    <property type="project" value="UniProtKB-UniRule"/>
</dbReference>
<evidence type="ECO:0000313" key="18">
    <source>
        <dbReference type="WBParaSite" id="Csp11.Scaffold571.g4300.t1"/>
    </source>
</evidence>
<organism evidence="17 18">
    <name type="scientific">Caenorhabditis tropicalis</name>
    <dbReference type="NCBI Taxonomy" id="1561998"/>
    <lineage>
        <taxon>Eukaryota</taxon>
        <taxon>Metazoa</taxon>
        <taxon>Ecdysozoa</taxon>
        <taxon>Nematoda</taxon>
        <taxon>Chromadorea</taxon>
        <taxon>Rhabditida</taxon>
        <taxon>Rhabditina</taxon>
        <taxon>Rhabditomorpha</taxon>
        <taxon>Rhabditoidea</taxon>
        <taxon>Rhabditidae</taxon>
        <taxon>Peloderinae</taxon>
        <taxon>Caenorhabditis</taxon>
    </lineage>
</organism>
<evidence type="ECO:0000259" key="16">
    <source>
        <dbReference type="PROSITE" id="PS50089"/>
    </source>
</evidence>
<evidence type="ECO:0000256" key="6">
    <source>
        <dbReference type="ARBA" id="ARBA00022723"/>
    </source>
</evidence>
<keyword evidence="6 14" id="KW-0479">Metal-binding</keyword>
<evidence type="ECO:0000256" key="4">
    <source>
        <dbReference type="ARBA" id="ARBA00005555"/>
    </source>
</evidence>
<keyword evidence="11 14" id="KW-0175">Coiled coil</keyword>
<dbReference type="PROSITE" id="PS50089">
    <property type="entry name" value="ZF_RING_2"/>
    <property type="match status" value="1"/>
</dbReference>
<accession>A0A1I7TBF7</accession>
<dbReference type="InterPro" id="IPR058642">
    <property type="entry name" value="BRE1A/B-like_dom"/>
</dbReference>
<dbReference type="GO" id="GO:0006325">
    <property type="term" value="P:chromatin organization"/>
    <property type="evidence" value="ECO:0007669"/>
    <property type="project" value="UniProtKB-KW"/>
</dbReference>
<evidence type="ECO:0000256" key="2">
    <source>
        <dbReference type="ARBA" id="ARBA00004123"/>
    </source>
</evidence>
<dbReference type="GO" id="GO:0061630">
    <property type="term" value="F:ubiquitin protein ligase activity"/>
    <property type="evidence" value="ECO:0007669"/>
    <property type="project" value="UniProtKB-EC"/>
</dbReference>
<dbReference type="PROSITE" id="PS00518">
    <property type="entry name" value="ZF_RING_1"/>
    <property type="match status" value="1"/>
</dbReference>
<dbReference type="InterPro" id="IPR017907">
    <property type="entry name" value="Znf_RING_CS"/>
</dbReference>
<dbReference type="InterPro" id="IPR018957">
    <property type="entry name" value="Znf_C3HC4_RING-type"/>
</dbReference>
<evidence type="ECO:0000256" key="15">
    <source>
        <dbReference type="SAM" id="Coils"/>
    </source>
</evidence>
<keyword evidence="9 14" id="KW-0862">Zinc</keyword>
<dbReference type="GO" id="GO:0005634">
    <property type="term" value="C:nucleus"/>
    <property type="evidence" value="ECO:0007669"/>
    <property type="project" value="UniProtKB-SubCell"/>
</dbReference>
<dbReference type="Proteomes" id="UP000095282">
    <property type="component" value="Unplaced"/>
</dbReference>
<comment type="pathway">
    <text evidence="3 14">Protein modification; protein ubiquitination.</text>
</comment>
<evidence type="ECO:0000256" key="9">
    <source>
        <dbReference type="ARBA" id="ARBA00022833"/>
    </source>
</evidence>
<evidence type="ECO:0000256" key="8">
    <source>
        <dbReference type="ARBA" id="ARBA00022786"/>
    </source>
</evidence>
<dbReference type="WBParaSite" id="Csp11.Scaffold571.g4300.t1">
    <property type="protein sequence ID" value="Csp11.Scaffold571.g4300.t1"/>
    <property type="gene ID" value="Csp11.Scaffold571.g4300"/>
</dbReference>
<keyword evidence="7 13" id="KW-0863">Zinc-finger</keyword>
<feature type="domain" description="RING-type" evidence="16">
    <location>
        <begin position="432"/>
        <end position="471"/>
    </location>
</feature>
<evidence type="ECO:0000256" key="1">
    <source>
        <dbReference type="ARBA" id="ARBA00000900"/>
    </source>
</evidence>
<feature type="coiled-coil region" evidence="15">
    <location>
        <begin position="134"/>
        <end position="161"/>
    </location>
</feature>
<evidence type="ECO:0000256" key="7">
    <source>
        <dbReference type="ARBA" id="ARBA00022771"/>
    </source>
</evidence>
<dbReference type="GO" id="GO:0033503">
    <property type="term" value="C:HULC complex"/>
    <property type="evidence" value="ECO:0007669"/>
    <property type="project" value="TreeGrafter"/>
</dbReference>
<dbReference type="AlphaFoldDB" id="A0A1I7TBF7"/>
<comment type="catalytic activity">
    <reaction evidence="1 14">
        <text>S-ubiquitinyl-[E2 ubiquitin-conjugating enzyme]-L-cysteine + [acceptor protein]-L-lysine = [E2 ubiquitin-conjugating enzyme]-L-cysteine + N(6)-ubiquitinyl-[acceptor protein]-L-lysine.</text>
        <dbReference type="EC" id="2.3.2.27"/>
    </reaction>
</comment>
<dbReference type="SUPFAM" id="SSF57850">
    <property type="entry name" value="RING/U-box"/>
    <property type="match status" value="1"/>
</dbReference>
<dbReference type="EC" id="2.3.2.27" evidence="14"/>
<dbReference type="Pfam" id="PF26052">
    <property type="entry name" value="BRE1B"/>
    <property type="match status" value="1"/>
</dbReference>
<keyword evidence="17" id="KW-1185">Reference proteome</keyword>
<evidence type="ECO:0000256" key="12">
    <source>
        <dbReference type="ARBA" id="ARBA00023242"/>
    </source>
</evidence>
<keyword evidence="10 14" id="KW-0156">Chromatin regulator</keyword>
<protein>
    <recommendedName>
        <fullName evidence="14">E3 ubiquitin protein ligase</fullName>
        <ecNumber evidence="14">2.3.2.27</ecNumber>
    </recommendedName>
</protein>
<feature type="coiled-coil region" evidence="15">
    <location>
        <begin position="205"/>
        <end position="302"/>
    </location>
</feature>
<dbReference type="InterPro" id="IPR013083">
    <property type="entry name" value="Znf_RING/FYVE/PHD"/>
</dbReference>
<comment type="similarity">
    <text evidence="4 14">Belongs to the BRE1 family.</text>
</comment>
<dbReference type="PANTHER" id="PTHR23163">
    <property type="entry name" value="RING FINGER PROTEIN-RELATED"/>
    <property type="match status" value="1"/>
</dbReference>
<dbReference type="PANTHER" id="PTHR23163:SF0">
    <property type="entry name" value="E3 UBIQUITIN-PROTEIN LIGASE BRE1"/>
    <property type="match status" value="1"/>
</dbReference>
<dbReference type="FunFam" id="3.30.40.10:FF:000040">
    <property type="entry name" value="E3 ubiquitin protein ligase"/>
    <property type="match status" value="1"/>
</dbReference>
<keyword evidence="5 14" id="KW-0808">Transferase</keyword>
<keyword evidence="8 14" id="KW-0833">Ubl conjugation pathway</keyword>
<dbReference type="STRING" id="1561998.A0A1I7TBF7"/>
<evidence type="ECO:0000256" key="10">
    <source>
        <dbReference type="ARBA" id="ARBA00022853"/>
    </source>
</evidence>
<dbReference type="Pfam" id="PF00097">
    <property type="entry name" value="zf-C3HC4"/>
    <property type="match status" value="1"/>
</dbReference>